<dbReference type="GO" id="GO:0022900">
    <property type="term" value="P:electron transport chain"/>
    <property type="evidence" value="ECO:0007669"/>
    <property type="project" value="InterPro"/>
</dbReference>
<evidence type="ECO:0000259" key="13">
    <source>
        <dbReference type="PROSITE" id="PS51379"/>
    </source>
</evidence>
<feature type="binding site" evidence="12">
    <location>
        <position position="842"/>
    </location>
    <ligand>
        <name>[4Fe-4S] cluster</name>
        <dbReference type="ChEBI" id="CHEBI:49883"/>
        <label>3</label>
    </ligand>
</feature>
<dbReference type="InterPro" id="IPR029061">
    <property type="entry name" value="THDP-binding"/>
</dbReference>
<gene>
    <name evidence="14" type="primary">nifJ2_2</name>
    <name evidence="14" type="ORF">MM59RIKEN_27800</name>
</gene>
<evidence type="ECO:0000256" key="4">
    <source>
        <dbReference type="ARBA" id="ARBA00022723"/>
    </source>
</evidence>
<keyword evidence="14" id="KW-0670">Pyruvate</keyword>
<dbReference type="InterPro" id="IPR011895">
    <property type="entry name" value="Pyrv_flavodox_OxRed"/>
</dbReference>
<feature type="binding site" evidence="10">
    <location>
        <position position="33"/>
    </location>
    <ligand>
        <name>pyruvate</name>
        <dbReference type="ChEBI" id="CHEBI:15361"/>
    </ligand>
</feature>
<feature type="binding site" evidence="12">
    <location>
        <position position="753"/>
    </location>
    <ligand>
        <name>[4Fe-4S] cluster</name>
        <dbReference type="ChEBI" id="CHEBI:49883"/>
        <label>2</label>
    </ligand>
</feature>
<feature type="binding site" evidence="12">
    <location>
        <position position="699"/>
    </location>
    <ligand>
        <name>[4Fe-4S] cluster</name>
        <dbReference type="ChEBI" id="CHEBI:49883"/>
        <label>1</label>
    </ligand>
</feature>
<feature type="binding site" evidence="10">
    <location>
        <position position="66"/>
    </location>
    <ligand>
        <name>thiamine diphosphate</name>
        <dbReference type="ChEBI" id="CHEBI:58937"/>
    </ligand>
</feature>
<evidence type="ECO:0000256" key="10">
    <source>
        <dbReference type="PIRSR" id="PIRSR000159-1"/>
    </source>
</evidence>
<proteinExistence type="inferred from homology"/>
<keyword evidence="7 12" id="KW-0408">Iron</keyword>
<feature type="domain" description="4Fe-4S ferredoxin-type" evidence="13">
    <location>
        <begin position="684"/>
        <end position="713"/>
    </location>
</feature>
<comment type="similarity">
    <text evidence="1 9">Belongs to the pyruvate:ferredoxin/flavodoxin oxidoreductase family.</text>
</comment>
<feature type="binding site" evidence="12">
    <location>
        <position position="693"/>
    </location>
    <ligand>
        <name>[4Fe-4S] cluster</name>
        <dbReference type="ChEBI" id="CHEBI:49883"/>
        <label>1</label>
    </ligand>
</feature>
<dbReference type="FunFam" id="3.40.50.970:FF:000041">
    <property type="entry name" value="Pyruvate:ferredoxin (Flavodoxin) oxidoreductase"/>
    <property type="match status" value="1"/>
</dbReference>
<keyword evidence="6 9" id="KW-0560">Oxidoreductase</keyword>
<keyword evidence="2 9" id="KW-0813">Transport</keyword>
<evidence type="ECO:0000256" key="11">
    <source>
        <dbReference type="PIRSR" id="PIRSR000159-2"/>
    </source>
</evidence>
<dbReference type="Pfam" id="PF01855">
    <property type="entry name" value="POR_N"/>
    <property type="match status" value="1"/>
</dbReference>
<feature type="binding site" evidence="10">
    <location>
        <position position="819"/>
    </location>
    <ligand>
        <name>thiamine diphosphate</name>
        <dbReference type="ChEBI" id="CHEBI:58937"/>
    </ligand>
</feature>
<dbReference type="EC" id="1.2.7.1" evidence="9"/>
<dbReference type="GO" id="GO:0005506">
    <property type="term" value="F:iron ion binding"/>
    <property type="evidence" value="ECO:0007669"/>
    <property type="project" value="InterPro"/>
</dbReference>
<feature type="binding site" evidence="12">
    <location>
        <position position="757"/>
    </location>
    <ligand>
        <name>[4Fe-4S] cluster</name>
        <dbReference type="ChEBI" id="CHEBI:49883"/>
        <label>1</label>
    </ligand>
</feature>
<feature type="domain" description="4Fe-4S ferredoxin-type" evidence="13">
    <location>
        <begin position="738"/>
        <end position="767"/>
    </location>
</feature>
<feature type="binding site" evidence="10">
    <location>
        <begin position="994"/>
        <end position="999"/>
    </location>
    <ligand>
        <name>thiamine diphosphate</name>
        <dbReference type="ChEBI" id="CHEBI:58937"/>
    </ligand>
</feature>
<dbReference type="SUPFAM" id="SSF53323">
    <property type="entry name" value="Pyruvate-ferredoxin oxidoreductase, PFOR, domain III"/>
    <property type="match status" value="1"/>
</dbReference>
<feature type="binding site" evidence="12">
    <location>
        <position position="750"/>
    </location>
    <ligand>
        <name>[4Fe-4S] cluster</name>
        <dbReference type="ChEBI" id="CHEBI:49883"/>
        <label>2</label>
    </ligand>
</feature>
<evidence type="ECO:0000256" key="2">
    <source>
        <dbReference type="ARBA" id="ARBA00022448"/>
    </source>
</evidence>
<dbReference type="InterPro" id="IPR019456">
    <property type="entry name" value="Pyrv-flavodox_OxRtase_EKR"/>
</dbReference>
<dbReference type="InterPro" id="IPR017896">
    <property type="entry name" value="4Fe4S_Fe-S-bd"/>
</dbReference>
<dbReference type="SMART" id="SM00890">
    <property type="entry name" value="EKR"/>
    <property type="match status" value="1"/>
</dbReference>
<dbReference type="Pfam" id="PF17147">
    <property type="entry name" value="PFOR_II"/>
    <property type="match status" value="1"/>
</dbReference>
<dbReference type="GO" id="GO:0030976">
    <property type="term" value="F:thiamine pyrophosphate binding"/>
    <property type="evidence" value="ECO:0007669"/>
    <property type="project" value="InterPro"/>
</dbReference>
<dbReference type="GO" id="GO:0051539">
    <property type="term" value="F:4 iron, 4 sulfur cluster binding"/>
    <property type="evidence" value="ECO:0007669"/>
    <property type="project" value="UniProtKB-KW"/>
</dbReference>
<dbReference type="InterPro" id="IPR037112">
    <property type="entry name" value="Pyrv-flavodox_OxR_EKR_sf"/>
</dbReference>
<keyword evidence="15" id="KW-1185">Reference proteome</keyword>
<dbReference type="Proteomes" id="UP000679848">
    <property type="component" value="Chromosome"/>
</dbReference>
<feature type="binding site" evidence="10">
    <location>
        <begin position="965"/>
        <end position="968"/>
    </location>
    <ligand>
        <name>thiamine diphosphate</name>
        <dbReference type="ChEBI" id="CHEBI:58937"/>
    </ligand>
</feature>
<dbReference type="InterPro" id="IPR002869">
    <property type="entry name" value="Pyrv_flavodox_OxRed_cen"/>
</dbReference>
<dbReference type="Gene3D" id="3.40.50.970">
    <property type="match status" value="2"/>
</dbReference>
<keyword evidence="4 12" id="KW-0479">Metal-binding</keyword>
<evidence type="ECO:0000256" key="1">
    <source>
        <dbReference type="ARBA" id="ARBA00009032"/>
    </source>
</evidence>
<dbReference type="RefSeq" id="WP_213543560.1">
    <property type="nucleotide sequence ID" value="NZ_AP023420.1"/>
</dbReference>
<keyword evidence="3 12" id="KW-0004">4Fe-4S</keyword>
<evidence type="ECO:0000256" key="9">
    <source>
        <dbReference type="PIRNR" id="PIRNR000159"/>
    </source>
</evidence>
<dbReference type="KEGG" id="pfaa:MM59RIKEN_27800"/>
<dbReference type="FunFam" id="3.40.920.10:FF:000001">
    <property type="entry name" value="Pyruvate:ferredoxin (Flavodoxin) oxidoreductase"/>
    <property type="match status" value="1"/>
</dbReference>
<dbReference type="PANTHER" id="PTHR32154:SF0">
    <property type="entry name" value="PYRUVATE-FLAVODOXIN OXIDOREDUCTASE-RELATED"/>
    <property type="match status" value="1"/>
</dbReference>
<dbReference type="InterPro" id="IPR019752">
    <property type="entry name" value="Pyrv/ketoisovalerate_OxRed_cat"/>
</dbReference>
<reference evidence="14" key="1">
    <citation type="submission" date="2020-09" db="EMBL/GenBank/DDBJ databases">
        <title>New species isolated from human feces.</title>
        <authorList>
            <person name="Kitahara M."/>
            <person name="Shigeno Y."/>
            <person name="Shime M."/>
            <person name="Matsumoto Y."/>
            <person name="Nakamura S."/>
            <person name="Motooka D."/>
            <person name="Fukuoka S."/>
            <person name="Nishikawa H."/>
            <person name="Benno Y."/>
        </authorList>
    </citation>
    <scope>NUCLEOTIDE SEQUENCE</scope>
    <source>
        <strain evidence="14">MM59</strain>
    </source>
</reference>
<dbReference type="InterPro" id="IPR050722">
    <property type="entry name" value="Pyruvate:ferred/Flavod_OxRd"/>
</dbReference>
<comment type="cofactor">
    <cofactor evidence="12">
        <name>[4Fe-4S] cluster</name>
        <dbReference type="ChEBI" id="CHEBI:49883"/>
    </cofactor>
    <text evidence="12">Binds 3 [4Fe-4S] clusters per subunit.</text>
</comment>
<comment type="catalytic activity">
    <reaction evidence="9">
        <text>2 oxidized [2Fe-2S]-[ferredoxin] + pyruvate + CoA = 2 reduced [2Fe-2S]-[ferredoxin] + acetyl-CoA + CO2 + H(+)</text>
        <dbReference type="Rhea" id="RHEA:12765"/>
        <dbReference type="Rhea" id="RHEA-COMP:10000"/>
        <dbReference type="Rhea" id="RHEA-COMP:10001"/>
        <dbReference type="ChEBI" id="CHEBI:15361"/>
        <dbReference type="ChEBI" id="CHEBI:15378"/>
        <dbReference type="ChEBI" id="CHEBI:16526"/>
        <dbReference type="ChEBI" id="CHEBI:33737"/>
        <dbReference type="ChEBI" id="CHEBI:33738"/>
        <dbReference type="ChEBI" id="CHEBI:57287"/>
        <dbReference type="ChEBI" id="CHEBI:57288"/>
        <dbReference type="EC" id="1.2.7.1"/>
    </reaction>
</comment>
<sequence length="1172" mass="129165">MKQKAIRVTMDGNTAAAYASYAFTEVATIYPITPSSTMAELMDEWSAQGRKNLFGQTVDVREMQHEGGAAGAIHGALQGGALASTYTASQGLMLMLPNMYKIAGELLPGVFHVSARALASNALSIYGDHQDVMSCRNTGFTMLAGSSVQQAYHLACAAHLSAISSRVPVLHFFDGFRTSHEYQKIELLDETDLADLIDQEALQEFRANALNSDHPKSRGSAESPDVFFQVRESVNKFYEAVPGIVEGYLERINTLAGTDYKLFNYYGAGDAENIIIAMGSACGVIRETIDYWNAHGKKLGMVEVHLFRPFAPEKLLSVIPPSVRRIAVLDRTKEPGAMGEPLYLDIRNVYAGQKDAPLIVGGRYGLGSKDFTPMDVMAVYANLETDQPKNGFTVSITDDVTHRSLPEFSPVFDSTPSKNFSCKFWGLGSDGTVGANKSAVKIIGDHTDSYVQAYFAYDAKKSGGVTISHLRFGPEKIQGSYQIKAANFIACHNQAYVHQYNLIADLKKGGSFLLNTIWSDEELEKNLPASLKRQIWEKKAAFYTLDAFSIAKDLGLGGRINMVMQAGFFALCPIFPLEEAIAYLKAEVNKTYGAKGQDVVDMNCAAIDQGARRIHRVDVPDTWARAEDAEEDSRGAAPEFFRKVLFKMGRQEGNELPVSAFEGHEDGSWEQSYTRWEKRGIAIEVPWWDAEKCIQCNRCAAVCSHAVIRPTLLSGEEAAAAPQAYPIKRANGFQNLQYHLSISGMDCTGCGVCVKTCPVQALEMRPFEPMREELNQAWNYTLEHVTEKEISAAQKATVKGSQFLKPYVEFSGACAGCGETPYIKLITQLYGDHMRIANSAGCTHIWGGSPEIPFCTNEKGQGVAWASGLFEDTAEYGYGMMLGTSAVRKWLKSQVEYMAQRVEDEELRCASAECLARFDDSHGTRQRADRLIAAMERLGTEQEPIRTVYQRRDYLFKPSQWIVGGDGWAYDIGYGGLDHVIASGENVNIICLDTEVYSNTGGQSSKATPTAAVAQFAASGKKTKKKDLGVMCMSYGYVYVAQVALGYDPQQTLLAIREAEAYDGPSVIIAYAPCINHGIKGGMSNAQLRAKQAVECGYWHCYRYHPELGTQGRNPFILDSKVPTASFRDFLMGEVRYSSLYRKFPETADALFAKAQRDAEERTAYYCKLAGK</sequence>
<protein>
    <recommendedName>
        <fullName evidence="9">Pyruvate:ferredoxin oxidoreductase</fullName>
        <ecNumber evidence="9">1.2.7.1</ecNumber>
    </recommendedName>
    <alternativeName>
        <fullName evidence="9">Pyruvate synthase</fullName>
    </alternativeName>
</protein>
<dbReference type="Pfam" id="PF12838">
    <property type="entry name" value="Fer4_7"/>
    <property type="match status" value="1"/>
</dbReference>
<dbReference type="SUPFAM" id="SSF52922">
    <property type="entry name" value="TK C-terminal domain-like"/>
    <property type="match status" value="1"/>
</dbReference>
<dbReference type="Pfam" id="PF02775">
    <property type="entry name" value="TPP_enzyme_C"/>
    <property type="match status" value="1"/>
</dbReference>
<feature type="binding site" evidence="12">
    <location>
        <position position="747"/>
    </location>
    <ligand>
        <name>[4Fe-4S] cluster</name>
        <dbReference type="ChEBI" id="CHEBI:49883"/>
        <label>2</label>
    </ligand>
</feature>
<dbReference type="FunFam" id="3.40.50.970:FF:000012">
    <property type="entry name" value="Pyruvate:ferredoxin (Flavodoxin) oxidoreductase"/>
    <property type="match status" value="1"/>
</dbReference>
<dbReference type="Gene3D" id="3.30.70.20">
    <property type="match status" value="1"/>
</dbReference>
<dbReference type="InterPro" id="IPR017900">
    <property type="entry name" value="4Fe4S_Fe_S_CS"/>
</dbReference>
<dbReference type="InterPro" id="IPR002880">
    <property type="entry name" value="Pyrv_Fd/Flavodoxin_OxRdtase_N"/>
</dbReference>
<dbReference type="PROSITE" id="PS51379">
    <property type="entry name" value="4FE4S_FER_2"/>
    <property type="match status" value="2"/>
</dbReference>
<dbReference type="InterPro" id="IPR011766">
    <property type="entry name" value="TPP_enzyme_TPP-bd"/>
</dbReference>
<dbReference type="SUPFAM" id="SSF52518">
    <property type="entry name" value="Thiamin diphosphate-binding fold (THDP-binding)"/>
    <property type="match status" value="2"/>
</dbReference>
<dbReference type="Pfam" id="PF01558">
    <property type="entry name" value="POR"/>
    <property type="match status" value="1"/>
</dbReference>
<dbReference type="GO" id="GO:0006979">
    <property type="term" value="P:response to oxidative stress"/>
    <property type="evidence" value="ECO:0007669"/>
    <property type="project" value="TreeGrafter"/>
</dbReference>
<dbReference type="Gene3D" id="4.10.780.10">
    <property type="entry name" value="Pyruvate-flavodoxin oxidoreductase, EKR domain"/>
    <property type="match status" value="1"/>
</dbReference>
<dbReference type="CDD" id="cd07034">
    <property type="entry name" value="TPP_PYR_PFOR_IOR-alpha_like"/>
    <property type="match status" value="1"/>
</dbReference>
<dbReference type="PROSITE" id="PS00198">
    <property type="entry name" value="4FE4S_FER_1"/>
    <property type="match status" value="1"/>
</dbReference>
<dbReference type="InterPro" id="IPR033412">
    <property type="entry name" value="PFOR_II"/>
</dbReference>
<evidence type="ECO:0000256" key="5">
    <source>
        <dbReference type="ARBA" id="ARBA00022982"/>
    </source>
</evidence>
<dbReference type="SUPFAM" id="SSF54862">
    <property type="entry name" value="4Fe-4S ferredoxins"/>
    <property type="match status" value="1"/>
</dbReference>
<evidence type="ECO:0000313" key="14">
    <source>
        <dbReference type="EMBL" id="BCK85461.1"/>
    </source>
</evidence>
<organism evidence="14 15">
    <name type="scientific">Pusillibacter faecalis</name>
    <dbReference type="NCBI Taxonomy" id="2714358"/>
    <lineage>
        <taxon>Bacteria</taxon>
        <taxon>Bacillati</taxon>
        <taxon>Bacillota</taxon>
        <taxon>Clostridia</taxon>
        <taxon>Eubacteriales</taxon>
        <taxon>Oscillospiraceae</taxon>
        <taxon>Pusillibacter</taxon>
    </lineage>
</organism>
<dbReference type="InterPro" id="IPR009014">
    <property type="entry name" value="Transketo_C/PFOR_II"/>
</dbReference>
<dbReference type="NCBIfam" id="TIGR02176">
    <property type="entry name" value="pyruv_ox_red"/>
    <property type="match status" value="1"/>
</dbReference>
<feature type="site" description="Important for catalytic activity" evidence="11">
    <location>
        <position position="33"/>
    </location>
</feature>
<feature type="binding site" evidence="12">
    <location>
        <position position="814"/>
    </location>
    <ligand>
        <name>[4Fe-4S] cluster</name>
        <dbReference type="ChEBI" id="CHEBI:49883"/>
        <label>3</label>
    </ligand>
</feature>
<feature type="site" description="Important for catalytic activity" evidence="11">
    <location>
        <position position="999"/>
    </location>
</feature>
<dbReference type="Pfam" id="PF10371">
    <property type="entry name" value="EKR"/>
    <property type="match status" value="1"/>
</dbReference>
<dbReference type="FunFam" id="3.40.50.920:FF:000007">
    <property type="entry name" value="Pyruvate:ferredoxin (Flavodoxin) oxidoreductase"/>
    <property type="match status" value="1"/>
</dbReference>
<feature type="binding site" evidence="12">
    <location>
        <position position="1074"/>
    </location>
    <ligand>
        <name>[4Fe-4S] cluster</name>
        <dbReference type="ChEBI" id="CHEBI:49883"/>
        <label>3</label>
    </ligand>
</feature>
<evidence type="ECO:0000256" key="3">
    <source>
        <dbReference type="ARBA" id="ARBA00022485"/>
    </source>
</evidence>
<keyword evidence="5 9" id="KW-0249">Electron transport</keyword>
<name>A0A810QJ50_9FIRM</name>
<evidence type="ECO:0000256" key="12">
    <source>
        <dbReference type="PIRSR" id="PIRSR000159-50"/>
    </source>
</evidence>
<dbReference type="AlphaFoldDB" id="A0A810QJ50"/>
<feature type="site" description="Important for catalytic activity" evidence="11">
    <location>
        <position position="116"/>
    </location>
</feature>
<feature type="binding site" evidence="10">
    <location>
        <position position="116"/>
    </location>
    <ligand>
        <name>pyruvate</name>
        <dbReference type="ChEBI" id="CHEBI:15361"/>
    </ligand>
</feature>
<evidence type="ECO:0000256" key="7">
    <source>
        <dbReference type="ARBA" id="ARBA00023004"/>
    </source>
</evidence>
<dbReference type="GO" id="GO:0019164">
    <property type="term" value="F:pyruvate synthase activity"/>
    <property type="evidence" value="ECO:0007669"/>
    <property type="project" value="UniProtKB-EC"/>
</dbReference>
<feature type="site" description="Important for catalytic activity" evidence="11">
    <location>
        <position position="66"/>
    </location>
</feature>
<dbReference type="EMBL" id="AP023420">
    <property type="protein sequence ID" value="BCK85461.1"/>
    <property type="molecule type" value="Genomic_DNA"/>
</dbReference>
<feature type="binding site" evidence="12">
    <location>
        <position position="703"/>
    </location>
    <ligand>
        <name>[4Fe-4S] cluster</name>
        <dbReference type="ChEBI" id="CHEBI:49883"/>
        <label>2</label>
    </ligand>
</feature>
<dbReference type="PANTHER" id="PTHR32154">
    <property type="entry name" value="PYRUVATE-FLAVODOXIN OXIDOREDUCTASE-RELATED"/>
    <property type="match status" value="1"/>
</dbReference>
<dbReference type="Gene3D" id="3.40.50.920">
    <property type="match status" value="1"/>
</dbReference>
<feature type="binding site" evidence="12">
    <location>
        <position position="696"/>
    </location>
    <ligand>
        <name>[4Fe-4S] cluster</name>
        <dbReference type="ChEBI" id="CHEBI:49883"/>
        <label>1</label>
    </ligand>
</feature>
<evidence type="ECO:0000313" key="15">
    <source>
        <dbReference type="Proteomes" id="UP000679848"/>
    </source>
</evidence>
<keyword evidence="8 12" id="KW-0411">Iron-sulfur</keyword>
<evidence type="ECO:0000256" key="8">
    <source>
        <dbReference type="ARBA" id="ARBA00023014"/>
    </source>
</evidence>
<dbReference type="PIRSF" id="PIRSF000159">
    <property type="entry name" value="NifJ"/>
    <property type="match status" value="1"/>
</dbReference>
<dbReference type="Gene3D" id="3.40.920.10">
    <property type="entry name" value="Pyruvate-ferredoxin oxidoreductase, PFOR, domain III"/>
    <property type="match status" value="1"/>
</dbReference>
<dbReference type="CDD" id="cd03377">
    <property type="entry name" value="TPP_PFOR_PNO"/>
    <property type="match status" value="1"/>
</dbReference>
<feature type="binding site" evidence="12">
    <location>
        <position position="817"/>
    </location>
    <ligand>
        <name>[4Fe-4S] cluster</name>
        <dbReference type="ChEBI" id="CHEBI:49883"/>
        <label>3</label>
    </ligand>
</feature>
<accession>A0A810QJ50</accession>
<feature type="binding site" evidence="10">
    <location>
        <position position="842"/>
    </location>
    <ligand>
        <name>thiamine diphosphate</name>
        <dbReference type="ChEBI" id="CHEBI:58937"/>
    </ligand>
</feature>
<evidence type="ECO:0000256" key="6">
    <source>
        <dbReference type="ARBA" id="ARBA00023002"/>
    </source>
</evidence>